<gene>
    <name evidence="1" type="ORF">NC653_007054</name>
</gene>
<comment type="caution">
    <text evidence="1">The sequence shown here is derived from an EMBL/GenBank/DDBJ whole genome shotgun (WGS) entry which is preliminary data.</text>
</comment>
<dbReference type="AlphaFoldDB" id="A0AAD6RGZ2"/>
<proteinExistence type="predicted"/>
<evidence type="ECO:0000313" key="1">
    <source>
        <dbReference type="EMBL" id="KAJ7008245.1"/>
    </source>
</evidence>
<reference evidence="1" key="1">
    <citation type="journal article" date="2023" name="Mol. Ecol. Resour.">
        <title>Chromosome-level genome assembly of a triploid poplar Populus alba 'Berolinensis'.</title>
        <authorList>
            <person name="Chen S."/>
            <person name="Yu Y."/>
            <person name="Wang X."/>
            <person name="Wang S."/>
            <person name="Zhang T."/>
            <person name="Zhou Y."/>
            <person name="He R."/>
            <person name="Meng N."/>
            <person name="Wang Y."/>
            <person name="Liu W."/>
            <person name="Liu Z."/>
            <person name="Liu J."/>
            <person name="Guo Q."/>
            <person name="Huang H."/>
            <person name="Sederoff R.R."/>
            <person name="Wang G."/>
            <person name="Qu G."/>
            <person name="Chen S."/>
        </authorList>
    </citation>
    <scope>NUCLEOTIDE SEQUENCE</scope>
    <source>
        <strain evidence="1">SC-2020</strain>
    </source>
</reference>
<protein>
    <submittedName>
        <fullName evidence="1">Uncharacterized protein</fullName>
    </submittedName>
</protein>
<dbReference type="Proteomes" id="UP001164929">
    <property type="component" value="Chromosome 2"/>
</dbReference>
<dbReference type="EMBL" id="JAQIZT010000002">
    <property type="protein sequence ID" value="KAJ7008245.1"/>
    <property type="molecule type" value="Genomic_DNA"/>
</dbReference>
<accession>A0AAD6RGZ2</accession>
<keyword evidence="2" id="KW-1185">Reference proteome</keyword>
<sequence>MSKVGRGTDSFCPGITRGLLPGLSWNQLVTCEKMNLTLTASLHKLLKTWFSRREEVRVPGHGIHEIFSIYFAFGEVQKKKKKKGAILHASIERLLKADSMS</sequence>
<evidence type="ECO:0000313" key="2">
    <source>
        <dbReference type="Proteomes" id="UP001164929"/>
    </source>
</evidence>
<name>A0AAD6RGZ2_9ROSI</name>
<organism evidence="1 2">
    <name type="scientific">Populus alba x Populus x berolinensis</name>
    <dbReference type="NCBI Taxonomy" id="444605"/>
    <lineage>
        <taxon>Eukaryota</taxon>
        <taxon>Viridiplantae</taxon>
        <taxon>Streptophyta</taxon>
        <taxon>Embryophyta</taxon>
        <taxon>Tracheophyta</taxon>
        <taxon>Spermatophyta</taxon>
        <taxon>Magnoliopsida</taxon>
        <taxon>eudicotyledons</taxon>
        <taxon>Gunneridae</taxon>
        <taxon>Pentapetalae</taxon>
        <taxon>rosids</taxon>
        <taxon>fabids</taxon>
        <taxon>Malpighiales</taxon>
        <taxon>Salicaceae</taxon>
        <taxon>Saliceae</taxon>
        <taxon>Populus</taxon>
    </lineage>
</organism>